<dbReference type="GO" id="GO:0009239">
    <property type="term" value="P:enterobactin biosynthetic process"/>
    <property type="evidence" value="ECO:0007669"/>
    <property type="project" value="TreeGrafter"/>
</dbReference>
<reference evidence="2" key="2">
    <citation type="submission" date="2020-09" db="EMBL/GenBank/DDBJ databases">
        <authorList>
            <person name="Sun Q."/>
            <person name="Ohkuma M."/>
        </authorList>
    </citation>
    <scope>NUCLEOTIDE SEQUENCE</scope>
    <source>
        <strain evidence="2">JCM 4403</strain>
    </source>
</reference>
<dbReference type="EMBL" id="BMTU01000016">
    <property type="protein sequence ID" value="GGR03583.1"/>
    <property type="molecule type" value="Genomic_DNA"/>
</dbReference>
<dbReference type="Gene3D" id="3.30.559.30">
    <property type="entry name" value="Nonribosomal peptide synthetase, condensation domain"/>
    <property type="match status" value="1"/>
</dbReference>
<keyword evidence="3" id="KW-1185">Reference proteome</keyword>
<dbReference type="InterPro" id="IPR023213">
    <property type="entry name" value="CAT-like_dom_sf"/>
</dbReference>
<dbReference type="PANTHER" id="PTHR45527:SF1">
    <property type="entry name" value="FATTY ACID SYNTHASE"/>
    <property type="match status" value="1"/>
</dbReference>
<dbReference type="GO" id="GO:0008610">
    <property type="term" value="P:lipid biosynthetic process"/>
    <property type="evidence" value="ECO:0007669"/>
    <property type="project" value="UniProtKB-ARBA"/>
</dbReference>
<dbReference type="GO" id="GO:0009366">
    <property type="term" value="C:enterobactin synthetase complex"/>
    <property type="evidence" value="ECO:0007669"/>
    <property type="project" value="TreeGrafter"/>
</dbReference>
<evidence type="ECO:0000259" key="1">
    <source>
        <dbReference type="Pfam" id="PF00668"/>
    </source>
</evidence>
<dbReference type="GO" id="GO:0043041">
    <property type="term" value="P:amino acid activation for nonribosomal peptide biosynthetic process"/>
    <property type="evidence" value="ECO:0007669"/>
    <property type="project" value="TreeGrafter"/>
</dbReference>
<dbReference type="GO" id="GO:0047527">
    <property type="term" value="F:2,3-dihydroxybenzoate-serine ligase activity"/>
    <property type="evidence" value="ECO:0007669"/>
    <property type="project" value="TreeGrafter"/>
</dbReference>
<dbReference type="GO" id="GO:0005829">
    <property type="term" value="C:cytosol"/>
    <property type="evidence" value="ECO:0007669"/>
    <property type="project" value="TreeGrafter"/>
</dbReference>
<dbReference type="RefSeq" id="WP_189561143.1">
    <property type="nucleotide sequence ID" value="NZ_BMTU01000016.1"/>
</dbReference>
<evidence type="ECO:0000313" key="2">
    <source>
        <dbReference type="EMBL" id="GGR03583.1"/>
    </source>
</evidence>
<dbReference type="Gene3D" id="3.30.559.10">
    <property type="entry name" value="Chloramphenicol acetyltransferase-like domain"/>
    <property type="match status" value="1"/>
</dbReference>
<dbReference type="InterPro" id="IPR001242">
    <property type="entry name" value="Condensation_dom"/>
</dbReference>
<dbReference type="Pfam" id="PF00668">
    <property type="entry name" value="Condensation"/>
    <property type="match status" value="1"/>
</dbReference>
<dbReference type="GO" id="GO:0031177">
    <property type="term" value="F:phosphopantetheine binding"/>
    <property type="evidence" value="ECO:0007669"/>
    <property type="project" value="TreeGrafter"/>
</dbReference>
<evidence type="ECO:0000313" key="3">
    <source>
        <dbReference type="Proteomes" id="UP000656732"/>
    </source>
</evidence>
<feature type="domain" description="Condensation" evidence="1">
    <location>
        <begin position="9"/>
        <end position="360"/>
    </location>
</feature>
<sequence>MNVHDLDAHPLTANQEWEWDFDHSIGSAAYHRPVLLRLRGPLRPCALREAVAAAVRRHHSLRTRYPLVDGRRMQVVDPPGSRPLPLIDLTSLPARAREDALVRIGRDDAASPFDMAGGTTVRWGLVRLAADHHALLVSPHHVAVDLWSLSVLAADIAAHYRHAAAGEPLPARPAPLQPSEWARAERERWTSEHLDAALAPWREALARLPALELPADHPSTPGPPSEGWLLCTHLDAGLSDAIRALSRRHGVTVFVTLLAAFHSMLARVCDVDRLVTYSLTARRHSRAMEDAVGLYSDYLRVFADLTGGPPFAEVLARTADRVLDGQDTQRLPNEWLLRGTDDGTRPHPLERVGFTMHNTPPVGFPLSEGIRAAAIDFDAHGQGPVTAYWRAHLFFDTFDFGSGPITTEIFTAKELYASTGPSDWARRYSAVLARVVEDDQVPLSRLPGR</sequence>
<organism evidence="2 3">
    <name type="scientific">Streptomyces pilosus</name>
    <dbReference type="NCBI Taxonomy" id="28893"/>
    <lineage>
        <taxon>Bacteria</taxon>
        <taxon>Bacillati</taxon>
        <taxon>Actinomycetota</taxon>
        <taxon>Actinomycetes</taxon>
        <taxon>Kitasatosporales</taxon>
        <taxon>Streptomycetaceae</taxon>
        <taxon>Streptomyces</taxon>
    </lineage>
</organism>
<dbReference type="AlphaFoldDB" id="A0A918F5R0"/>
<reference evidence="2" key="1">
    <citation type="journal article" date="2014" name="Int. J. Syst. Evol. Microbiol.">
        <title>Complete genome sequence of Corynebacterium casei LMG S-19264T (=DSM 44701T), isolated from a smear-ripened cheese.</title>
        <authorList>
            <consortium name="US DOE Joint Genome Institute (JGI-PGF)"/>
            <person name="Walter F."/>
            <person name="Albersmeier A."/>
            <person name="Kalinowski J."/>
            <person name="Ruckert C."/>
        </authorList>
    </citation>
    <scope>NUCLEOTIDE SEQUENCE</scope>
    <source>
        <strain evidence="2">JCM 4403</strain>
    </source>
</reference>
<comment type="caution">
    <text evidence="2">The sequence shown here is derived from an EMBL/GenBank/DDBJ whole genome shotgun (WGS) entry which is preliminary data.</text>
</comment>
<name>A0A918F5R0_9ACTN</name>
<gene>
    <name evidence="2" type="ORF">GCM10010280_59530</name>
</gene>
<dbReference type="PANTHER" id="PTHR45527">
    <property type="entry name" value="NONRIBOSOMAL PEPTIDE SYNTHETASE"/>
    <property type="match status" value="1"/>
</dbReference>
<accession>A0A918F5R0</accession>
<dbReference type="SUPFAM" id="SSF52777">
    <property type="entry name" value="CoA-dependent acyltransferases"/>
    <property type="match status" value="2"/>
</dbReference>
<dbReference type="Proteomes" id="UP000656732">
    <property type="component" value="Unassembled WGS sequence"/>
</dbReference>
<protein>
    <recommendedName>
        <fullName evidence="1">Condensation domain-containing protein</fullName>
    </recommendedName>
</protein>
<proteinExistence type="predicted"/>